<keyword evidence="2" id="KW-1185">Reference proteome</keyword>
<dbReference type="AlphaFoldDB" id="A0A9J5WBR1"/>
<dbReference type="EMBL" id="JACXVP010000012">
    <property type="protein sequence ID" value="KAG5572374.1"/>
    <property type="molecule type" value="Genomic_DNA"/>
</dbReference>
<evidence type="ECO:0000313" key="1">
    <source>
        <dbReference type="EMBL" id="KAG5572374.1"/>
    </source>
</evidence>
<dbReference type="Proteomes" id="UP000824120">
    <property type="component" value="Chromosome 12"/>
</dbReference>
<accession>A0A9J5WBR1</accession>
<comment type="caution">
    <text evidence="1">The sequence shown here is derived from an EMBL/GenBank/DDBJ whole genome shotgun (WGS) entry which is preliminary data.</text>
</comment>
<organism evidence="1 2">
    <name type="scientific">Solanum commersonii</name>
    <name type="common">Commerson's wild potato</name>
    <name type="synonym">Commerson's nightshade</name>
    <dbReference type="NCBI Taxonomy" id="4109"/>
    <lineage>
        <taxon>Eukaryota</taxon>
        <taxon>Viridiplantae</taxon>
        <taxon>Streptophyta</taxon>
        <taxon>Embryophyta</taxon>
        <taxon>Tracheophyta</taxon>
        <taxon>Spermatophyta</taxon>
        <taxon>Magnoliopsida</taxon>
        <taxon>eudicotyledons</taxon>
        <taxon>Gunneridae</taxon>
        <taxon>Pentapetalae</taxon>
        <taxon>asterids</taxon>
        <taxon>lamiids</taxon>
        <taxon>Solanales</taxon>
        <taxon>Solanaceae</taxon>
        <taxon>Solanoideae</taxon>
        <taxon>Solaneae</taxon>
        <taxon>Solanum</taxon>
    </lineage>
</organism>
<sequence>MICGSKAPKTTIETKRLQLGKMRDFRGNLTREIGVRKIKMRQARKLAKFRGDVRIGEVIQRKIKPLEMRELEEAAIGIDGPSKITAAEVQFNYMASHLIAYDTIP</sequence>
<reference evidence="1 2" key="1">
    <citation type="submission" date="2020-09" db="EMBL/GenBank/DDBJ databases">
        <title>De no assembly of potato wild relative species, Solanum commersonii.</title>
        <authorList>
            <person name="Cho K."/>
        </authorList>
    </citation>
    <scope>NUCLEOTIDE SEQUENCE [LARGE SCALE GENOMIC DNA]</scope>
    <source>
        <strain evidence="1">LZ3.2</strain>
        <tissue evidence="1">Leaf</tissue>
    </source>
</reference>
<proteinExistence type="predicted"/>
<protein>
    <submittedName>
        <fullName evidence="1">Uncharacterized protein</fullName>
    </submittedName>
</protein>
<gene>
    <name evidence="1" type="ORF">H5410_062140</name>
</gene>
<evidence type="ECO:0000313" key="2">
    <source>
        <dbReference type="Proteomes" id="UP000824120"/>
    </source>
</evidence>
<name>A0A9J5WBR1_SOLCO</name>